<keyword evidence="14" id="KW-0443">Lipid metabolism</keyword>
<feature type="transmembrane region" description="Helical" evidence="24">
    <location>
        <begin position="86"/>
        <end position="107"/>
    </location>
</feature>
<evidence type="ECO:0000256" key="18">
    <source>
        <dbReference type="ARBA" id="ARBA00029893"/>
    </source>
</evidence>
<feature type="transmembrane region" description="Helical" evidence="24">
    <location>
        <begin position="113"/>
        <end position="132"/>
    </location>
</feature>
<evidence type="ECO:0000256" key="2">
    <source>
        <dbReference type="ARBA" id="ARBA00004651"/>
    </source>
</evidence>
<evidence type="ECO:0000256" key="13">
    <source>
        <dbReference type="ARBA" id="ARBA00022989"/>
    </source>
</evidence>
<keyword evidence="13 24" id="KW-1133">Transmembrane helix</keyword>
<keyword evidence="12" id="KW-0548">Nucleotidyltransferase</keyword>
<protein>
    <recommendedName>
        <fullName evidence="7">Phosphatidate cytidylyltransferase</fullName>
        <ecNumber evidence="6">2.7.7.41</ecNumber>
    </recommendedName>
    <alternativeName>
        <fullName evidence="20">CDP-DAG synthase</fullName>
    </alternativeName>
    <alternativeName>
        <fullName evidence="22">CDP-DG synthase</fullName>
    </alternativeName>
    <alternativeName>
        <fullName evidence="18">CDP-diacylglycerol synthase</fullName>
    </alternativeName>
    <alternativeName>
        <fullName evidence="21">CDP-diglyceride pyrophosphorylase</fullName>
    </alternativeName>
    <alternativeName>
        <fullName evidence="23">CDP-diglyceride synthase</fullName>
    </alternativeName>
    <alternativeName>
        <fullName evidence="19">CTP:phosphatidate cytidylyltransferase</fullName>
    </alternativeName>
</protein>
<comment type="similarity">
    <text evidence="5">Belongs to the CDS family.</text>
</comment>
<evidence type="ECO:0000256" key="9">
    <source>
        <dbReference type="ARBA" id="ARBA00022516"/>
    </source>
</evidence>
<keyword evidence="9" id="KW-0444">Lipid biosynthesis</keyword>
<evidence type="ECO:0000256" key="24">
    <source>
        <dbReference type="SAM" id="Phobius"/>
    </source>
</evidence>
<evidence type="ECO:0000256" key="23">
    <source>
        <dbReference type="ARBA" id="ARBA00033406"/>
    </source>
</evidence>
<keyword evidence="11 24" id="KW-0812">Transmembrane</keyword>
<evidence type="ECO:0000256" key="19">
    <source>
        <dbReference type="ARBA" id="ARBA00031825"/>
    </source>
</evidence>
<accession>S2W2P4</accession>
<evidence type="ECO:0000256" key="11">
    <source>
        <dbReference type="ARBA" id="ARBA00022692"/>
    </source>
</evidence>
<evidence type="ECO:0000256" key="22">
    <source>
        <dbReference type="ARBA" id="ARBA00032743"/>
    </source>
</evidence>
<keyword evidence="15 24" id="KW-0472">Membrane</keyword>
<evidence type="ECO:0000256" key="5">
    <source>
        <dbReference type="ARBA" id="ARBA00010185"/>
    </source>
</evidence>
<evidence type="ECO:0000256" key="16">
    <source>
        <dbReference type="ARBA" id="ARBA00023209"/>
    </source>
</evidence>
<feature type="transmembrane region" description="Helical" evidence="24">
    <location>
        <begin position="153"/>
        <end position="173"/>
    </location>
</feature>
<evidence type="ECO:0000313" key="25">
    <source>
        <dbReference type="EMBL" id="EPD33421.1"/>
    </source>
</evidence>
<dbReference type="EMBL" id="AGZR01000005">
    <property type="protein sequence ID" value="EPD33421.1"/>
    <property type="molecule type" value="Genomic_DNA"/>
</dbReference>
<dbReference type="GO" id="GO:0005886">
    <property type="term" value="C:plasma membrane"/>
    <property type="evidence" value="ECO:0007669"/>
    <property type="project" value="UniProtKB-SubCell"/>
</dbReference>
<dbReference type="PATRIC" id="fig|883161.3.peg.958"/>
<dbReference type="Proteomes" id="UP000014417">
    <property type="component" value="Unassembled WGS sequence"/>
</dbReference>
<dbReference type="PANTHER" id="PTHR46382:SF1">
    <property type="entry name" value="PHOSPHATIDATE CYTIDYLYLTRANSFERASE"/>
    <property type="match status" value="1"/>
</dbReference>
<comment type="catalytic activity">
    <reaction evidence="1">
        <text>a 1,2-diacyl-sn-glycero-3-phosphate + CTP + H(+) = a CDP-1,2-diacyl-sn-glycerol + diphosphate</text>
        <dbReference type="Rhea" id="RHEA:16229"/>
        <dbReference type="ChEBI" id="CHEBI:15378"/>
        <dbReference type="ChEBI" id="CHEBI:33019"/>
        <dbReference type="ChEBI" id="CHEBI:37563"/>
        <dbReference type="ChEBI" id="CHEBI:58332"/>
        <dbReference type="ChEBI" id="CHEBI:58608"/>
        <dbReference type="EC" id="2.7.7.41"/>
    </reaction>
</comment>
<comment type="subcellular location">
    <subcellularLocation>
        <location evidence="2">Cell membrane</location>
        <topology evidence="2">Multi-pass membrane protein</topology>
    </subcellularLocation>
</comment>
<evidence type="ECO:0000256" key="14">
    <source>
        <dbReference type="ARBA" id="ARBA00023098"/>
    </source>
</evidence>
<feature type="transmembrane region" description="Helical" evidence="24">
    <location>
        <begin position="54"/>
        <end position="74"/>
    </location>
</feature>
<keyword evidence="8" id="KW-1003">Cell membrane</keyword>
<dbReference type="GO" id="GO:0016024">
    <property type="term" value="P:CDP-diacylglycerol biosynthetic process"/>
    <property type="evidence" value="ECO:0007669"/>
    <property type="project" value="TreeGrafter"/>
</dbReference>
<keyword evidence="16" id="KW-0594">Phospholipid biosynthesis</keyword>
<evidence type="ECO:0000256" key="3">
    <source>
        <dbReference type="ARBA" id="ARBA00005119"/>
    </source>
</evidence>
<reference evidence="25 26" key="1">
    <citation type="submission" date="2013-04" db="EMBL/GenBank/DDBJ databases">
        <title>The Genome Sequence of Propionimicrobium lymphophilum ACS-093-V-SCH5.</title>
        <authorList>
            <consortium name="The Broad Institute Genomics Platform"/>
            <person name="Earl A."/>
            <person name="Ward D."/>
            <person name="Feldgarden M."/>
            <person name="Gevers D."/>
            <person name="Saerens B."/>
            <person name="Vaneechoutte M."/>
            <person name="Walker B."/>
            <person name="Young S."/>
            <person name="Zeng Q."/>
            <person name="Gargeya S."/>
            <person name="Fitzgerald M."/>
            <person name="Haas B."/>
            <person name="Abouelleil A."/>
            <person name="Allen A.W."/>
            <person name="Alvarado L."/>
            <person name="Arachchi H.M."/>
            <person name="Berlin A.M."/>
            <person name="Chapman S.B."/>
            <person name="Gainer-Dewar J."/>
            <person name="Goldberg J."/>
            <person name="Griggs A."/>
            <person name="Gujja S."/>
            <person name="Hansen M."/>
            <person name="Howarth C."/>
            <person name="Imamovic A."/>
            <person name="Ireland A."/>
            <person name="Larimer J."/>
            <person name="McCowan C."/>
            <person name="Murphy C."/>
            <person name="Pearson M."/>
            <person name="Poon T.W."/>
            <person name="Priest M."/>
            <person name="Roberts A."/>
            <person name="Saif S."/>
            <person name="Shea T."/>
            <person name="Sisk P."/>
            <person name="Sykes S."/>
            <person name="Wortman J."/>
            <person name="Nusbaum C."/>
            <person name="Birren B."/>
        </authorList>
    </citation>
    <scope>NUCLEOTIDE SEQUENCE [LARGE SCALE GENOMIC DNA]</scope>
    <source>
        <strain evidence="25 26">ACS-093-V-SCH5</strain>
    </source>
</reference>
<evidence type="ECO:0000256" key="4">
    <source>
        <dbReference type="ARBA" id="ARBA00005189"/>
    </source>
</evidence>
<comment type="caution">
    <text evidence="25">The sequence shown here is derived from an EMBL/GenBank/DDBJ whole genome shotgun (WGS) entry which is preliminary data.</text>
</comment>
<feature type="transmembrane region" description="Helical" evidence="24">
    <location>
        <begin position="29"/>
        <end position="48"/>
    </location>
</feature>
<evidence type="ECO:0000256" key="15">
    <source>
        <dbReference type="ARBA" id="ARBA00023136"/>
    </source>
</evidence>
<keyword evidence="26" id="KW-1185">Reference proteome</keyword>
<organism evidence="25 26">
    <name type="scientific">Propionimicrobium lymphophilum ACS-093-V-SCH5</name>
    <dbReference type="NCBI Taxonomy" id="883161"/>
    <lineage>
        <taxon>Bacteria</taxon>
        <taxon>Bacillati</taxon>
        <taxon>Actinomycetota</taxon>
        <taxon>Actinomycetes</taxon>
        <taxon>Propionibacteriales</taxon>
        <taxon>Propionibacteriaceae</taxon>
        <taxon>Propionimicrobium</taxon>
    </lineage>
</organism>
<proteinExistence type="inferred from homology"/>
<sequence>MSFWATALFAGSWEVLRALDKLEMHGERLPILIGVPLSVAAGYGFSVWQNSSNGLVAVFAILLFTSLFALFGHLRRGAENFVKDASASFFTIGYLGILGAPAGLLLAQPDGGLRLVFLFACVPCSDTGAYLFGSLFGKRKLAPKISPGKTWEGLFGGLLSSAAIGAVLAELLIDSQWYVGVAIGLVLGLTATLGDLVESMVKRNTGLKDMSNLLPGHGGAMDRLDSLLASAPVLWLLMYLLV</sequence>
<evidence type="ECO:0000256" key="6">
    <source>
        <dbReference type="ARBA" id="ARBA00012487"/>
    </source>
</evidence>
<evidence type="ECO:0000256" key="21">
    <source>
        <dbReference type="ARBA" id="ARBA00032396"/>
    </source>
</evidence>
<evidence type="ECO:0000256" key="8">
    <source>
        <dbReference type="ARBA" id="ARBA00022475"/>
    </source>
</evidence>
<dbReference type="PANTHER" id="PTHR46382">
    <property type="entry name" value="PHOSPHATIDATE CYTIDYLYLTRANSFERASE"/>
    <property type="match status" value="1"/>
</dbReference>
<feature type="transmembrane region" description="Helical" evidence="24">
    <location>
        <begin position="179"/>
        <end position="201"/>
    </location>
</feature>
<evidence type="ECO:0000313" key="26">
    <source>
        <dbReference type="Proteomes" id="UP000014417"/>
    </source>
</evidence>
<dbReference type="GO" id="GO:0004605">
    <property type="term" value="F:phosphatidate cytidylyltransferase activity"/>
    <property type="evidence" value="ECO:0007669"/>
    <property type="project" value="UniProtKB-EC"/>
</dbReference>
<keyword evidence="17" id="KW-1208">Phospholipid metabolism</keyword>
<comment type="pathway">
    <text evidence="4">Lipid metabolism.</text>
</comment>
<evidence type="ECO:0000256" key="17">
    <source>
        <dbReference type="ARBA" id="ARBA00023264"/>
    </source>
</evidence>
<gene>
    <name evidence="25" type="ORF">HMPREF9306_00961</name>
</gene>
<keyword evidence="10" id="KW-0808">Transferase</keyword>
<evidence type="ECO:0000256" key="7">
    <source>
        <dbReference type="ARBA" id="ARBA00019373"/>
    </source>
</evidence>
<dbReference type="Pfam" id="PF01148">
    <property type="entry name" value="CTP_transf_1"/>
    <property type="match status" value="1"/>
</dbReference>
<evidence type="ECO:0000256" key="1">
    <source>
        <dbReference type="ARBA" id="ARBA00001698"/>
    </source>
</evidence>
<evidence type="ECO:0000256" key="10">
    <source>
        <dbReference type="ARBA" id="ARBA00022679"/>
    </source>
</evidence>
<evidence type="ECO:0000256" key="12">
    <source>
        <dbReference type="ARBA" id="ARBA00022695"/>
    </source>
</evidence>
<dbReference type="AlphaFoldDB" id="S2W2P4"/>
<dbReference type="HOGENOM" id="CLU_037294_0_0_11"/>
<dbReference type="STRING" id="883161.HMPREF9306_00961"/>
<dbReference type="EC" id="2.7.7.41" evidence="6"/>
<comment type="pathway">
    <text evidence="3">Phospholipid metabolism; CDP-diacylglycerol biosynthesis; CDP-diacylglycerol from sn-glycerol 3-phosphate: step 3/3.</text>
</comment>
<feature type="transmembrane region" description="Helical" evidence="24">
    <location>
        <begin position="222"/>
        <end position="241"/>
    </location>
</feature>
<name>S2W2P4_9ACTN</name>
<evidence type="ECO:0000256" key="20">
    <source>
        <dbReference type="ARBA" id="ARBA00032253"/>
    </source>
</evidence>